<reference evidence="1" key="2">
    <citation type="submission" date="2021-02" db="EMBL/GenBank/DDBJ databases">
        <authorList>
            <person name="Kimball J.A."/>
            <person name="Haas M.W."/>
            <person name="Macchietto M."/>
            <person name="Kono T."/>
            <person name="Duquette J."/>
            <person name="Shao M."/>
        </authorList>
    </citation>
    <scope>NUCLEOTIDE SEQUENCE</scope>
    <source>
        <tissue evidence="1">Fresh leaf tissue</tissue>
    </source>
</reference>
<gene>
    <name evidence="1" type="ORF">GUJ93_ZPchr0008g12685</name>
</gene>
<dbReference type="Proteomes" id="UP000729402">
    <property type="component" value="Unassembled WGS sequence"/>
</dbReference>
<sequence length="68" mass="7201">MSAAVAHGENMGCALALPSGTATGFGRSDFAAAAARPRDTISPPKATEVYARYSKLGFSFQVFRMQMQ</sequence>
<protein>
    <submittedName>
        <fullName evidence="1">Uncharacterized protein</fullName>
    </submittedName>
</protein>
<dbReference type="EMBL" id="JAAALK010000290">
    <property type="protein sequence ID" value="KAG8045528.1"/>
    <property type="molecule type" value="Genomic_DNA"/>
</dbReference>
<dbReference type="AlphaFoldDB" id="A0A8J5VFC9"/>
<evidence type="ECO:0000313" key="1">
    <source>
        <dbReference type="EMBL" id="KAG8045528.1"/>
    </source>
</evidence>
<accession>A0A8J5VFC9</accession>
<comment type="caution">
    <text evidence="1">The sequence shown here is derived from an EMBL/GenBank/DDBJ whole genome shotgun (WGS) entry which is preliminary data.</text>
</comment>
<keyword evidence="2" id="KW-1185">Reference proteome</keyword>
<proteinExistence type="predicted"/>
<name>A0A8J5VFC9_ZIZPA</name>
<reference evidence="1" key="1">
    <citation type="journal article" date="2021" name="bioRxiv">
        <title>Whole Genome Assembly and Annotation of Northern Wild Rice, Zizania palustris L., Supports a Whole Genome Duplication in the Zizania Genus.</title>
        <authorList>
            <person name="Haas M."/>
            <person name="Kono T."/>
            <person name="Macchietto M."/>
            <person name="Millas R."/>
            <person name="McGilp L."/>
            <person name="Shao M."/>
            <person name="Duquette J."/>
            <person name="Hirsch C.N."/>
            <person name="Kimball J."/>
        </authorList>
    </citation>
    <scope>NUCLEOTIDE SEQUENCE</scope>
    <source>
        <tissue evidence="1">Fresh leaf tissue</tissue>
    </source>
</reference>
<evidence type="ECO:0000313" key="2">
    <source>
        <dbReference type="Proteomes" id="UP000729402"/>
    </source>
</evidence>
<organism evidence="1 2">
    <name type="scientific">Zizania palustris</name>
    <name type="common">Northern wild rice</name>
    <dbReference type="NCBI Taxonomy" id="103762"/>
    <lineage>
        <taxon>Eukaryota</taxon>
        <taxon>Viridiplantae</taxon>
        <taxon>Streptophyta</taxon>
        <taxon>Embryophyta</taxon>
        <taxon>Tracheophyta</taxon>
        <taxon>Spermatophyta</taxon>
        <taxon>Magnoliopsida</taxon>
        <taxon>Liliopsida</taxon>
        <taxon>Poales</taxon>
        <taxon>Poaceae</taxon>
        <taxon>BOP clade</taxon>
        <taxon>Oryzoideae</taxon>
        <taxon>Oryzeae</taxon>
        <taxon>Zizaniinae</taxon>
        <taxon>Zizania</taxon>
    </lineage>
</organism>